<evidence type="ECO:0000313" key="2">
    <source>
        <dbReference type="Proteomes" id="UP000736583"/>
    </source>
</evidence>
<protein>
    <submittedName>
        <fullName evidence="1">SRPBCC family protein</fullName>
    </submittedName>
</protein>
<dbReference type="Proteomes" id="UP000736583">
    <property type="component" value="Unassembled WGS sequence"/>
</dbReference>
<sequence>MAVANIKLELNGDIQTVWGIVTSLEDYTWRSDLSKVEVLEAGKKFIEYTKNGYSTTFTITKFEPLNRYEFDMDNENMHGNWIGVFSKSNGKTIIDFTENVTPKKMIMKPFVGLYLKKQQSTYVSDLKRLLEDM</sequence>
<comment type="caution">
    <text evidence="1">The sequence shown here is derived from an EMBL/GenBank/DDBJ whole genome shotgun (WGS) entry which is preliminary data.</text>
</comment>
<keyword evidence="2" id="KW-1185">Reference proteome</keyword>
<name>A0ABS6EVB8_9CLOT</name>
<accession>A0ABS6EVB8</accession>
<gene>
    <name evidence="1" type="ORF">KQI89_00120</name>
</gene>
<proteinExistence type="predicted"/>
<dbReference type="EMBL" id="JAHLQL010000001">
    <property type="protein sequence ID" value="MBU5590160.1"/>
    <property type="molecule type" value="Genomic_DNA"/>
</dbReference>
<evidence type="ECO:0000313" key="1">
    <source>
        <dbReference type="EMBL" id="MBU5590160.1"/>
    </source>
</evidence>
<organism evidence="1 2">
    <name type="scientific">Clostridium simiarum</name>
    <dbReference type="NCBI Taxonomy" id="2841506"/>
    <lineage>
        <taxon>Bacteria</taxon>
        <taxon>Bacillati</taxon>
        <taxon>Bacillota</taxon>
        <taxon>Clostridia</taxon>
        <taxon>Eubacteriales</taxon>
        <taxon>Clostridiaceae</taxon>
        <taxon>Clostridium</taxon>
    </lineage>
</organism>
<reference evidence="1 2" key="1">
    <citation type="submission" date="2021-06" db="EMBL/GenBank/DDBJ databases">
        <authorList>
            <person name="Sun Q."/>
            <person name="Li D."/>
        </authorList>
    </citation>
    <scope>NUCLEOTIDE SEQUENCE [LARGE SCALE GENOMIC DNA]</scope>
    <source>
        <strain evidence="1 2">MSJ-4</strain>
    </source>
</reference>
<dbReference type="RefSeq" id="WP_216455423.1">
    <property type="nucleotide sequence ID" value="NZ_JAHLQL010000001.1"/>
</dbReference>